<dbReference type="EMBL" id="CT868230">
    <property type="protein sequence ID" value="CAK76182.1"/>
    <property type="molecule type" value="Genomic_DNA"/>
</dbReference>
<gene>
    <name evidence="4" type="ORF">GSPATT00011755001</name>
</gene>
<dbReference type="GeneID" id="5029364"/>
<dbReference type="Gene3D" id="1.25.40.10">
    <property type="entry name" value="Tetratricopeptide repeat domain"/>
    <property type="match status" value="1"/>
</dbReference>
<dbReference type="InterPro" id="IPR019734">
    <property type="entry name" value="TPR_rpt"/>
</dbReference>
<evidence type="ECO:0000256" key="3">
    <source>
        <dbReference type="PROSITE-ProRule" id="PRU00339"/>
    </source>
</evidence>
<proteinExistence type="predicted"/>
<dbReference type="AlphaFoldDB" id="A0CZG5"/>
<feature type="repeat" description="TPR" evidence="3">
    <location>
        <begin position="59"/>
        <end position="92"/>
    </location>
</feature>
<dbReference type="InterPro" id="IPR011990">
    <property type="entry name" value="TPR-like_helical_dom_sf"/>
</dbReference>
<protein>
    <submittedName>
        <fullName evidence="4">Uncharacterized protein</fullName>
    </submittedName>
</protein>
<dbReference type="KEGG" id="ptm:GSPATT00011755001"/>
<organism evidence="4 5">
    <name type="scientific">Paramecium tetraurelia</name>
    <dbReference type="NCBI Taxonomy" id="5888"/>
    <lineage>
        <taxon>Eukaryota</taxon>
        <taxon>Sar</taxon>
        <taxon>Alveolata</taxon>
        <taxon>Ciliophora</taxon>
        <taxon>Intramacronucleata</taxon>
        <taxon>Oligohymenophorea</taxon>
        <taxon>Peniculida</taxon>
        <taxon>Parameciidae</taxon>
        <taxon>Paramecium</taxon>
    </lineage>
</organism>
<dbReference type="HOGENOM" id="CLU_1597634_0_0_1"/>
<reference evidence="4 5" key="1">
    <citation type="journal article" date="2006" name="Nature">
        <title>Global trends of whole-genome duplications revealed by the ciliate Paramecium tetraurelia.</title>
        <authorList>
            <consortium name="Genoscope"/>
            <person name="Aury J.-M."/>
            <person name="Jaillon O."/>
            <person name="Duret L."/>
            <person name="Noel B."/>
            <person name="Jubin C."/>
            <person name="Porcel B.M."/>
            <person name="Segurens B."/>
            <person name="Daubin V."/>
            <person name="Anthouard V."/>
            <person name="Aiach N."/>
            <person name="Arnaiz O."/>
            <person name="Billaut A."/>
            <person name="Beisson J."/>
            <person name="Blanc I."/>
            <person name="Bouhouche K."/>
            <person name="Camara F."/>
            <person name="Duharcourt S."/>
            <person name="Guigo R."/>
            <person name="Gogendeau D."/>
            <person name="Katinka M."/>
            <person name="Keller A.-M."/>
            <person name="Kissmehl R."/>
            <person name="Klotz C."/>
            <person name="Koll F."/>
            <person name="Le Moue A."/>
            <person name="Lepere C."/>
            <person name="Malinsky S."/>
            <person name="Nowacki M."/>
            <person name="Nowak J.K."/>
            <person name="Plattner H."/>
            <person name="Poulain J."/>
            <person name="Ruiz F."/>
            <person name="Serrano V."/>
            <person name="Zagulski M."/>
            <person name="Dessen P."/>
            <person name="Betermier M."/>
            <person name="Weissenbach J."/>
            <person name="Scarpelli C."/>
            <person name="Schachter V."/>
            <person name="Sperling L."/>
            <person name="Meyer E."/>
            <person name="Cohen J."/>
            <person name="Wincker P."/>
        </authorList>
    </citation>
    <scope>NUCLEOTIDE SEQUENCE [LARGE SCALE GENOMIC DNA]</scope>
    <source>
        <strain evidence="4 5">Stock d4-2</strain>
    </source>
</reference>
<dbReference type="Proteomes" id="UP000000600">
    <property type="component" value="Unassembled WGS sequence"/>
</dbReference>
<keyword evidence="2 3" id="KW-0802">TPR repeat</keyword>
<dbReference type="RefSeq" id="XP_001443579.1">
    <property type="nucleotide sequence ID" value="XM_001443542.1"/>
</dbReference>
<evidence type="ECO:0000313" key="4">
    <source>
        <dbReference type="EMBL" id="CAK76182.1"/>
    </source>
</evidence>
<evidence type="ECO:0000313" key="5">
    <source>
        <dbReference type="Proteomes" id="UP000000600"/>
    </source>
</evidence>
<evidence type="ECO:0000256" key="2">
    <source>
        <dbReference type="ARBA" id="ARBA00022803"/>
    </source>
</evidence>
<name>A0CZG5_PARTE</name>
<evidence type="ECO:0000256" key="1">
    <source>
        <dbReference type="ARBA" id="ARBA00022737"/>
    </source>
</evidence>
<dbReference type="PANTHER" id="PTHR44943:SF4">
    <property type="entry name" value="TPR REPEAT-CONTAINING PROTEIN MJ0798"/>
    <property type="match status" value="1"/>
</dbReference>
<dbReference type="SMART" id="SM00028">
    <property type="entry name" value="TPR"/>
    <property type="match status" value="2"/>
</dbReference>
<dbReference type="PROSITE" id="PS50005">
    <property type="entry name" value="TPR"/>
    <property type="match status" value="1"/>
</dbReference>
<keyword evidence="1" id="KW-0677">Repeat</keyword>
<keyword evidence="5" id="KW-1185">Reference proteome</keyword>
<dbReference type="PANTHER" id="PTHR44943">
    <property type="entry name" value="CELLULOSE SYNTHASE OPERON PROTEIN C"/>
    <property type="match status" value="1"/>
</dbReference>
<dbReference type="InterPro" id="IPR051685">
    <property type="entry name" value="Ycf3/AcsC/BcsC/TPR_MFPF"/>
</dbReference>
<accession>A0CZG5</accession>
<sequence>MINLQSYQNQYQYLILITFVQHLKDSKYQNTLTQDLAQLDSDQQIKYMDYLLIRFPQLIFLFWIKGFILMNEKKYDEALLTFSAALSRDPYNFWIASFKAITLSHLKKYQEAIDLLHSVLDISPENIKIQKLIGLILQKFQMKSQSMNKLNQMMKQKFKKISNLIEQ</sequence>
<dbReference type="SUPFAM" id="SSF48452">
    <property type="entry name" value="TPR-like"/>
    <property type="match status" value="1"/>
</dbReference>
<dbReference type="Pfam" id="PF14559">
    <property type="entry name" value="TPR_19"/>
    <property type="match status" value="1"/>
</dbReference>
<dbReference type="InParanoid" id="A0CZG5"/>